<keyword evidence="2" id="KW-1185">Reference proteome</keyword>
<dbReference type="RefSeq" id="WP_092056519.1">
    <property type="nucleotide sequence ID" value="NZ_FOQD01000023.1"/>
</dbReference>
<dbReference type="Proteomes" id="UP000199518">
    <property type="component" value="Unassembled WGS sequence"/>
</dbReference>
<dbReference type="EMBL" id="FOQD01000023">
    <property type="protein sequence ID" value="SFJ54605.1"/>
    <property type="molecule type" value="Genomic_DNA"/>
</dbReference>
<organism evidence="1 2">
    <name type="scientific">Planctomicrobium piriforme</name>
    <dbReference type="NCBI Taxonomy" id="1576369"/>
    <lineage>
        <taxon>Bacteria</taxon>
        <taxon>Pseudomonadati</taxon>
        <taxon>Planctomycetota</taxon>
        <taxon>Planctomycetia</taxon>
        <taxon>Planctomycetales</taxon>
        <taxon>Planctomycetaceae</taxon>
        <taxon>Planctomicrobium</taxon>
    </lineage>
</organism>
<dbReference type="STRING" id="1576369.SAMN05421753_12345"/>
<proteinExistence type="predicted"/>
<dbReference type="AlphaFoldDB" id="A0A1I3S7D4"/>
<sequence>MTRLFVGNFSFEQAREAGWNPSRTLARFEAELACVWLAVMREGDELLCPLPLDADYLAHMQSLGCPKIRVMTPDQLETSQARELVPWGWTPDVRRLAEKLRIPVNAPDQETVWQANSRLFSWLLCRELSCVLPTEGFAASLTELMLLLRSNAENAGGWVIKPNLGQAGRGQLRGTVPTLTEQQFGAVLHLISRQGGVAVEPLLERVAEVGCQWEIKSDGTAELKGVMQLLTDARGAYLGTGTKLVEIAPPARENIVQVQAQAVERIAAGGYFGPLGIDAMVYRREGELAVRPIQDINARWTMGRVGWEWSRRLSMSGRWLHHPEQPEEDAAALSPEWMDGAAVRCRTWWVRDRESVQAVE</sequence>
<dbReference type="OrthoDB" id="20966at2"/>
<protein>
    <recommendedName>
        <fullName evidence="3">ATP-grasp domain-containing protein</fullName>
    </recommendedName>
</protein>
<evidence type="ECO:0000313" key="1">
    <source>
        <dbReference type="EMBL" id="SFJ54605.1"/>
    </source>
</evidence>
<evidence type="ECO:0000313" key="2">
    <source>
        <dbReference type="Proteomes" id="UP000199518"/>
    </source>
</evidence>
<name>A0A1I3S7D4_9PLAN</name>
<dbReference type="SUPFAM" id="SSF56059">
    <property type="entry name" value="Glutathione synthetase ATP-binding domain-like"/>
    <property type="match status" value="1"/>
</dbReference>
<reference evidence="2" key="1">
    <citation type="submission" date="2016-10" db="EMBL/GenBank/DDBJ databases">
        <authorList>
            <person name="Varghese N."/>
            <person name="Submissions S."/>
        </authorList>
    </citation>
    <scope>NUCLEOTIDE SEQUENCE [LARGE SCALE GENOMIC DNA]</scope>
    <source>
        <strain evidence="2">DSM 26348</strain>
    </source>
</reference>
<accession>A0A1I3S7D4</accession>
<gene>
    <name evidence="1" type="ORF">SAMN05421753_12345</name>
</gene>
<evidence type="ECO:0008006" key="3">
    <source>
        <dbReference type="Google" id="ProtNLM"/>
    </source>
</evidence>